<accession>A0ABT8C2U4</accession>
<gene>
    <name evidence="2" type="ORF">QWZ15_02210</name>
</gene>
<dbReference type="EMBL" id="JAUFQS010000003">
    <property type="protein sequence ID" value="MDN3686631.1"/>
    <property type="molecule type" value="Genomic_DNA"/>
</dbReference>
<name>A0ABT8C2U4_9BACT</name>
<feature type="chain" id="PRO_5047531908" description="Collagen-like protein" evidence="1">
    <location>
        <begin position="22"/>
        <end position="182"/>
    </location>
</feature>
<feature type="signal peptide" evidence="1">
    <location>
        <begin position="1"/>
        <end position="21"/>
    </location>
</feature>
<evidence type="ECO:0000313" key="3">
    <source>
        <dbReference type="Proteomes" id="UP001236663"/>
    </source>
</evidence>
<organism evidence="2 3">
    <name type="scientific">Cyclobacterium jeungdonense</name>
    <dbReference type="NCBI Taxonomy" id="708087"/>
    <lineage>
        <taxon>Bacteria</taxon>
        <taxon>Pseudomonadati</taxon>
        <taxon>Bacteroidota</taxon>
        <taxon>Cytophagia</taxon>
        <taxon>Cytophagales</taxon>
        <taxon>Cyclobacteriaceae</taxon>
        <taxon>Cyclobacterium</taxon>
    </lineage>
</organism>
<evidence type="ECO:0008006" key="4">
    <source>
        <dbReference type="Google" id="ProtNLM"/>
    </source>
</evidence>
<sequence>MKKILYIATVLVAILALPSCEGPEGPQGPPGLDGVDGEDGEDGIEVLNLVFEGTVTFSEENDFAIGSQLELSPGDNLLVYLEWAQVEENSLWRLLPQTVFFGEGATLTYNYQYTNTFFNVFMQANFDLNELEADWKDNQRIRVVLLPGFFVEENARVDFSNFDAVMDLIGKDENDILPLDLK</sequence>
<dbReference type="RefSeq" id="WP_163384782.1">
    <property type="nucleotide sequence ID" value="NZ_JAUFQS010000003.1"/>
</dbReference>
<dbReference type="Proteomes" id="UP001236663">
    <property type="component" value="Unassembled WGS sequence"/>
</dbReference>
<dbReference type="Gene3D" id="1.20.5.320">
    <property type="entry name" value="6-Phosphogluconate Dehydrogenase, domain 3"/>
    <property type="match status" value="1"/>
</dbReference>
<evidence type="ECO:0000313" key="2">
    <source>
        <dbReference type="EMBL" id="MDN3686631.1"/>
    </source>
</evidence>
<keyword evidence="3" id="KW-1185">Reference proteome</keyword>
<keyword evidence="1" id="KW-0732">Signal</keyword>
<proteinExistence type="predicted"/>
<comment type="caution">
    <text evidence="2">The sequence shown here is derived from an EMBL/GenBank/DDBJ whole genome shotgun (WGS) entry which is preliminary data.</text>
</comment>
<evidence type="ECO:0000256" key="1">
    <source>
        <dbReference type="SAM" id="SignalP"/>
    </source>
</evidence>
<protein>
    <recommendedName>
        <fullName evidence="4">Collagen-like protein</fullName>
    </recommendedName>
</protein>
<reference evidence="3" key="1">
    <citation type="journal article" date="2019" name="Int. J. Syst. Evol. Microbiol.">
        <title>The Global Catalogue of Microorganisms (GCM) 10K type strain sequencing project: providing services to taxonomists for standard genome sequencing and annotation.</title>
        <authorList>
            <consortium name="The Broad Institute Genomics Platform"/>
            <consortium name="The Broad Institute Genome Sequencing Center for Infectious Disease"/>
            <person name="Wu L."/>
            <person name="Ma J."/>
        </authorList>
    </citation>
    <scope>NUCLEOTIDE SEQUENCE [LARGE SCALE GENOMIC DNA]</scope>
    <source>
        <strain evidence="3">CECT 7706</strain>
    </source>
</reference>